<organism evidence="1 2">
    <name type="scientific">Streptacidiphilus alkalitolerans</name>
    <dbReference type="NCBI Taxonomy" id="3342712"/>
    <lineage>
        <taxon>Bacteria</taxon>
        <taxon>Bacillati</taxon>
        <taxon>Actinomycetota</taxon>
        <taxon>Actinomycetes</taxon>
        <taxon>Kitasatosporales</taxon>
        <taxon>Streptomycetaceae</taxon>
        <taxon>Streptacidiphilus</taxon>
    </lineage>
</organism>
<evidence type="ECO:0000313" key="1">
    <source>
        <dbReference type="EMBL" id="MFC1411053.1"/>
    </source>
</evidence>
<comment type="caution">
    <text evidence="1">The sequence shown here is derived from an EMBL/GenBank/DDBJ whole genome shotgun (WGS) entry which is preliminary data.</text>
</comment>
<protein>
    <submittedName>
        <fullName evidence="1">Uncharacterized protein</fullName>
    </submittedName>
</protein>
<evidence type="ECO:0000313" key="2">
    <source>
        <dbReference type="Proteomes" id="UP001592582"/>
    </source>
</evidence>
<accession>A0ABV6VBJ6</accession>
<reference evidence="1 2" key="1">
    <citation type="submission" date="2024-09" db="EMBL/GenBank/DDBJ databases">
        <authorList>
            <person name="Lee S.D."/>
        </authorList>
    </citation>
    <scope>NUCLEOTIDE SEQUENCE [LARGE SCALE GENOMIC DNA]</scope>
    <source>
        <strain evidence="1 2">N1-1</strain>
    </source>
</reference>
<dbReference type="EMBL" id="JBHEZX010000007">
    <property type="protein sequence ID" value="MFC1411053.1"/>
    <property type="molecule type" value="Genomic_DNA"/>
</dbReference>
<dbReference type="RefSeq" id="WP_380509958.1">
    <property type="nucleotide sequence ID" value="NZ_JBHEZX010000007.1"/>
</dbReference>
<gene>
    <name evidence="1" type="ORF">ACEZDG_17475</name>
</gene>
<dbReference type="Proteomes" id="UP001592582">
    <property type="component" value="Unassembled WGS sequence"/>
</dbReference>
<sequence>MESQRLRDRFVALRLKLADHGSAAARDAVARIDAALSVPL</sequence>
<keyword evidence="2" id="KW-1185">Reference proteome</keyword>
<proteinExistence type="predicted"/>
<name>A0ABV6VBJ6_9ACTN</name>